<keyword evidence="1" id="KW-0812">Transmembrane</keyword>
<feature type="transmembrane region" description="Helical" evidence="1">
    <location>
        <begin position="128"/>
        <end position="148"/>
    </location>
</feature>
<evidence type="ECO:0000313" key="6">
    <source>
        <dbReference type="Proteomes" id="UP000294772"/>
    </source>
</evidence>
<evidence type="ECO:0000313" key="5">
    <source>
        <dbReference type="Proteomes" id="UP000239406"/>
    </source>
</evidence>
<dbReference type="RefSeq" id="WP_104355749.1">
    <property type="nucleotide sequence ID" value="NZ_CP064338.1"/>
</dbReference>
<feature type="transmembrane region" description="Helical" evidence="1">
    <location>
        <begin position="354"/>
        <end position="374"/>
    </location>
</feature>
<dbReference type="Proteomes" id="UP000294772">
    <property type="component" value="Unassembled WGS sequence"/>
</dbReference>
<evidence type="ECO:0000313" key="3">
    <source>
        <dbReference type="EMBL" id="PPE71557.1"/>
    </source>
</evidence>
<feature type="domain" description="DUF6708" evidence="2">
    <location>
        <begin position="151"/>
        <end position="337"/>
    </location>
</feature>
<dbReference type="AlphaFoldDB" id="A0A2S5T9M0"/>
<evidence type="ECO:0000313" key="4">
    <source>
        <dbReference type="EMBL" id="TCP08652.1"/>
    </source>
</evidence>
<proteinExistence type="predicted"/>
<feature type="transmembrane region" description="Helical" evidence="1">
    <location>
        <begin position="87"/>
        <end position="108"/>
    </location>
</feature>
<keyword evidence="1" id="KW-0472">Membrane</keyword>
<comment type="caution">
    <text evidence="3">The sequence shown here is derived from an EMBL/GenBank/DDBJ whole genome shotgun (WGS) entry which is preliminary data.</text>
</comment>
<keyword evidence="5" id="KW-1185">Reference proteome</keyword>
<dbReference type="EMBL" id="PSNY01000001">
    <property type="protein sequence ID" value="PPE71557.1"/>
    <property type="molecule type" value="Genomic_DNA"/>
</dbReference>
<dbReference type="InterPro" id="IPR046554">
    <property type="entry name" value="DUF6708"/>
</dbReference>
<keyword evidence="1" id="KW-1133">Transmembrane helix</keyword>
<dbReference type="Pfam" id="PF20455">
    <property type="entry name" value="DUF6708"/>
    <property type="match status" value="1"/>
</dbReference>
<sequence length="376" mass="42402">MYLVEKLYNDLVTDPDNKEGRKLIEEYSTTHADEPELIRRTGKDKNGSQCYRITEAACDDPDGSKVVYRFNDTFIELRTPFDDWRGLITLGAVGGLLPAGGIGVPMLVTDVIPTLVAGADLRTGEPLEFIDCLSLTVVLVVVVGWLWAMFHFGWRIFRLESFTQRRLLVRFNRRTRKVYVHRPSYAGGIVELDWECVTNSVSPRYGRTPGLVLGVPMALMWYPLETPHGRPEMVFVGRCAQSGDELERLWEFIRRYMEEGPQSVPRPRCIGKFPWPWRSVMASGSLAWPLFKMGGLRWLLPLVVLVSPAIACTATGHWISQLLCWEPVFPRRIRQACGEGIGAVIKARLIDAGAWLMAAAVGWGLYRFISSLLAQA</sequence>
<dbReference type="OrthoDB" id="8915060at2"/>
<dbReference type="EMBL" id="SLXF01000002">
    <property type="protein sequence ID" value="TCP08652.1"/>
    <property type="molecule type" value="Genomic_DNA"/>
</dbReference>
<name>A0A2S5T9M0_9BURK</name>
<organism evidence="3 5">
    <name type="scientific">Caldimonas thermodepolymerans</name>
    <dbReference type="NCBI Taxonomy" id="215580"/>
    <lineage>
        <taxon>Bacteria</taxon>
        <taxon>Pseudomonadati</taxon>
        <taxon>Pseudomonadota</taxon>
        <taxon>Betaproteobacteria</taxon>
        <taxon>Burkholderiales</taxon>
        <taxon>Sphaerotilaceae</taxon>
        <taxon>Caldimonas</taxon>
    </lineage>
</organism>
<evidence type="ECO:0000256" key="1">
    <source>
        <dbReference type="SAM" id="Phobius"/>
    </source>
</evidence>
<dbReference type="Proteomes" id="UP000239406">
    <property type="component" value="Unassembled WGS sequence"/>
</dbReference>
<protein>
    <recommendedName>
        <fullName evidence="2">DUF6708 domain-containing protein</fullName>
    </recommendedName>
</protein>
<feature type="transmembrane region" description="Helical" evidence="1">
    <location>
        <begin position="298"/>
        <end position="319"/>
    </location>
</feature>
<accession>A0A2S5T9M0</accession>
<evidence type="ECO:0000259" key="2">
    <source>
        <dbReference type="Pfam" id="PF20455"/>
    </source>
</evidence>
<gene>
    <name evidence="3" type="ORF">C1702_00735</name>
    <name evidence="4" type="ORF">EV676_102160</name>
</gene>
<reference evidence="4 6" key="2">
    <citation type="submission" date="2019-03" db="EMBL/GenBank/DDBJ databases">
        <title>Genomic Encyclopedia of Type Strains, Phase IV (KMG-IV): sequencing the most valuable type-strain genomes for metagenomic binning, comparative biology and taxonomic classification.</title>
        <authorList>
            <person name="Goeker M."/>
        </authorList>
    </citation>
    <scope>NUCLEOTIDE SEQUENCE [LARGE SCALE GENOMIC DNA]</scope>
    <source>
        <strain evidence="4 6">DSM 15264</strain>
    </source>
</reference>
<reference evidence="3 5" key="1">
    <citation type="submission" date="2018-02" db="EMBL/GenBank/DDBJ databases">
        <title>Reclassifiation of [Polyangium] brachysporum DSM 7029 as Guopingzhaonella breviflexa gen. nov., sp. nov., a member of the family Comamonadaceae.</title>
        <authorList>
            <person name="Tang B."/>
        </authorList>
    </citation>
    <scope>NUCLEOTIDE SEQUENCE [LARGE SCALE GENOMIC DNA]</scope>
    <source>
        <strain evidence="3 5">DSM 15344</strain>
    </source>
</reference>